<protein>
    <recommendedName>
        <fullName evidence="3">HTH cro/C1-type domain-containing protein</fullName>
    </recommendedName>
</protein>
<dbReference type="KEGG" id="ant:Arnit_0627"/>
<evidence type="ECO:0000313" key="1">
    <source>
        <dbReference type="EMBL" id="ADG92292.1"/>
    </source>
</evidence>
<evidence type="ECO:0008006" key="3">
    <source>
        <dbReference type="Google" id="ProtNLM"/>
    </source>
</evidence>
<sequence>MNNDIFKEKLKLAELNKTTFAELVGTSGQAVNNWNTNGREIPYWVESWLNLYIENKKCKKLKQLIKDAGVCN</sequence>
<dbReference type="OrthoDB" id="5325244at2"/>
<dbReference type="HOGENOM" id="CLU_191405_1_1_7"/>
<dbReference type="STRING" id="572480.Arnit_0627"/>
<dbReference type="AlphaFoldDB" id="D5V259"/>
<dbReference type="EMBL" id="CP001999">
    <property type="protein sequence ID" value="ADG92292.1"/>
    <property type="molecule type" value="Genomic_DNA"/>
</dbReference>
<accession>D5V259</accession>
<keyword evidence="2" id="KW-1185">Reference proteome</keyword>
<gene>
    <name evidence="1" type="ordered locus">Arnit_0627</name>
</gene>
<dbReference type="eggNOG" id="COG2944">
    <property type="taxonomic scope" value="Bacteria"/>
</dbReference>
<proteinExistence type="predicted"/>
<organism evidence="1 2">
    <name type="scientific">Arcobacter nitrofigilis (strain ATCC 33309 / DSM 7299 / CCUG 15893 / LMG 7604 / NCTC 12251 / CI)</name>
    <name type="common">Campylobacter nitrofigilis</name>
    <dbReference type="NCBI Taxonomy" id="572480"/>
    <lineage>
        <taxon>Bacteria</taxon>
        <taxon>Pseudomonadati</taxon>
        <taxon>Campylobacterota</taxon>
        <taxon>Epsilonproteobacteria</taxon>
        <taxon>Campylobacterales</taxon>
        <taxon>Arcobacteraceae</taxon>
        <taxon>Arcobacter</taxon>
    </lineage>
</organism>
<name>D5V259_ARCNC</name>
<dbReference type="Proteomes" id="UP000000939">
    <property type="component" value="Chromosome"/>
</dbReference>
<dbReference type="RefSeq" id="WP_013134437.1">
    <property type="nucleotide sequence ID" value="NC_014166.1"/>
</dbReference>
<reference evidence="1 2" key="1">
    <citation type="journal article" date="2010" name="Stand. Genomic Sci.">
        <title>Complete genome sequence of Arcobacter nitrofigilis type strain (CI).</title>
        <authorList>
            <person name="Pati A."/>
            <person name="Gronow S."/>
            <person name="Lapidus A."/>
            <person name="Copeland A."/>
            <person name="Glavina Del Rio T."/>
            <person name="Nolan M."/>
            <person name="Lucas S."/>
            <person name="Tice H."/>
            <person name="Cheng J.F."/>
            <person name="Han C."/>
            <person name="Chertkov O."/>
            <person name="Bruce D."/>
            <person name="Tapia R."/>
            <person name="Goodwin L."/>
            <person name="Pitluck S."/>
            <person name="Liolios K."/>
            <person name="Ivanova N."/>
            <person name="Mavromatis K."/>
            <person name="Chen A."/>
            <person name="Palaniappan K."/>
            <person name="Land M."/>
            <person name="Hauser L."/>
            <person name="Chang Y.J."/>
            <person name="Jeffries C.D."/>
            <person name="Detter J.C."/>
            <person name="Rohde M."/>
            <person name="Goker M."/>
            <person name="Bristow J."/>
            <person name="Eisen J.A."/>
            <person name="Markowitz V."/>
            <person name="Hugenholtz P."/>
            <person name="Klenk H.P."/>
            <person name="Kyrpides N.C."/>
        </authorList>
    </citation>
    <scope>NUCLEOTIDE SEQUENCE [LARGE SCALE GENOMIC DNA]</scope>
    <source>
        <strain evidence="2">ATCC 33309 / DSM 7299 / CCUG 15893 / LMG 7604 / NCTC 12251 / CI</strain>
    </source>
</reference>
<evidence type="ECO:0000313" key="2">
    <source>
        <dbReference type="Proteomes" id="UP000000939"/>
    </source>
</evidence>